<evidence type="ECO:0000313" key="6">
    <source>
        <dbReference type="EMBL" id="CAD9274385.1"/>
    </source>
</evidence>
<keyword evidence="3" id="KW-0862">Zinc</keyword>
<evidence type="ECO:0000256" key="1">
    <source>
        <dbReference type="ARBA" id="ARBA00022723"/>
    </source>
</evidence>
<feature type="domain" description="MYND-type" evidence="5">
    <location>
        <begin position="279"/>
        <end position="317"/>
    </location>
</feature>
<proteinExistence type="predicted"/>
<keyword evidence="1" id="KW-0479">Metal-binding</keyword>
<dbReference type="GO" id="GO:0008270">
    <property type="term" value="F:zinc ion binding"/>
    <property type="evidence" value="ECO:0007669"/>
    <property type="project" value="UniProtKB-KW"/>
</dbReference>
<evidence type="ECO:0000256" key="3">
    <source>
        <dbReference type="ARBA" id="ARBA00022833"/>
    </source>
</evidence>
<sequence length="542" mass="62044">MTTKRPTTMEEVAMTSGLFKTLLTQGILPSSDYTSPPVDRGFDEDELLAFLLKYKGRPGKMIGRGVFVRECPTMARKLRSEELSAATIFSLAAHLLLIVSYLERDHERLREEELTEPRLSMLRRRLNFPQPWGDKPWGDDGSKELPYLCSCVLGTCFFLDDNPRVQSGFFSRTLMKLQALLERTQQSVTPLLDQQALDTAMERYDEDLVDHPLYKTKYYGAFYTIFLQHLENVAFEPGMLIPLAKLYAETCWKQNGLLFSVRTAAMEVANKLDIDEHKCWSCNEAMTGNNWCSRCEVARYCSRECQTSDWKNHHRGCCKSIKKLYTRYKEQIQYVGDATGTGNTTNKAGELIDLSPSVAYIEVAKLAVAGPVPEPLKGPSIAYFHENLTKLKQGDFVWLFHPVIPKVNVQELSPDQQAGFFDDLRTLMSYDVSGFQTLGQRGLVLQAKALLEPLIWGRTKQVRWMRPEDYSLFLEEHITSQPSSEEEKRVWRRISKVKFVQFCREDQERLKACETGRCDCCRGSCHSSSAPSPFSHFELTEE</sequence>
<name>A0A7S1Y3F6_9STRA</name>
<dbReference type="AlphaFoldDB" id="A0A7S1Y3F6"/>
<dbReference type="PROSITE" id="PS50865">
    <property type="entry name" value="ZF_MYND_2"/>
    <property type="match status" value="1"/>
</dbReference>
<dbReference type="InterPro" id="IPR002893">
    <property type="entry name" value="Znf_MYND"/>
</dbReference>
<protein>
    <recommendedName>
        <fullName evidence="5">MYND-type domain-containing protein</fullName>
    </recommendedName>
</protein>
<dbReference type="Gene3D" id="6.10.140.2220">
    <property type="match status" value="1"/>
</dbReference>
<dbReference type="SUPFAM" id="SSF144232">
    <property type="entry name" value="HIT/MYND zinc finger-like"/>
    <property type="match status" value="1"/>
</dbReference>
<evidence type="ECO:0000256" key="2">
    <source>
        <dbReference type="ARBA" id="ARBA00022771"/>
    </source>
</evidence>
<keyword evidence="2 4" id="KW-0863">Zinc-finger</keyword>
<accession>A0A7S1Y3F6</accession>
<reference evidence="6" key="1">
    <citation type="submission" date="2021-01" db="EMBL/GenBank/DDBJ databases">
        <authorList>
            <person name="Corre E."/>
            <person name="Pelletier E."/>
            <person name="Niang G."/>
            <person name="Scheremetjew M."/>
            <person name="Finn R."/>
            <person name="Kale V."/>
            <person name="Holt S."/>
            <person name="Cochrane G."/>
            <person name="Meng A."/>
            <person name="Brown T."/>
            <person name="Cohen L."/>
        </authorList>
    </citation>
    <scope>NUCLEOTIDE SEQUENCE</scope>
    <source>
        <strain evidence="6">CCMP 410</strain>
    </source>
</reference>
<dbReference type="Pfam" id="PF01753">
    <property type="entry name" value="zf-MYND"/>
    <property type="match status" value="1"/>
</dbReference>
<evidence type="ECO:0000256" key="4">
    <source>
        <dbReference type="PROSITE-ProRule" id="PRU00134"/>
    </source>
</evidence>
<evidence type="ECO:0000259" key="5">
    <source>
        <dbReference type="PROSITE" id="PS50865"/>
    </source>
</evidence>
<organism evidence="6">
    <name type="scientific">Grammatophora oceanica</name>
    <dbReference type="NCBI Taxonomy" id="210454"/>
    <lineage>
        <taxon>Eukaryota</taxon>
        <taxon>Sar</taxon>
        <taxon>Stramenopiles</taxon>
        <taxon>Ochrophyta</taxon>
        <taxon>Bacillariophyta</taxon>
        <taxon>Fragilariophyceae</taxon>
        <taxon>Fragilariophycidae</taxon>
        <taxon>Rhabdonematales</taxon>
        <taxon>Grammatophoraceae</taxon>
        <taxon>Grammatophora</taxon>
    </lineage>
</organism>
<dbReference type="EMBL" id="HBGK01006276">
    <property type="protein sequence ID" value="CAD9274385.1"/>
    <property type="molecule type" value="Transcribed_RNA"/>
</dbReference>
<gene>
    <name evidence="6" type="ORF">GOCE00092_LOCUS3293</name>
</gene>